<feature type="domain" description="CheW-like" evidence="1">
    <location>
        <begin position="155"/>
        <end position="298"/>
    </location>
</feature>
<evidence type="ECO:0000313" key="2">
    <source>
        <dbReference type="EMBL" id="KIC58414.1"/>
    </source>
</evidence>
<dbReference type="SMART" id="SM00260">
    <property type="entry name" value="CheW"/>
    <property type="match status" value="3"/>
</dbReference>
<dbReference type="InterPro" id="IPR002545">
    <property type="entry name" value="CheW-lke_dom"/>
</dbReference>
<dbReference type="Pfam" id="PF01584">
    <property type="entry name" value="CheW"/>
    <property type="match status" value="3"/>
</dbReference>
<comment type="caution">
    <text evidence="2">The sequence shown here is derived from an EMBL/GenBank/DDBJ whole genome shotgun (WGS) entry which is preliminary data.</text>
</comment>
<evidence type="ECO:0000259" key="1">
    <source>
        <dbReference type="PROSITE" id="PS50851"/>
    </source>
</evidence>
<dbReference type="PROSITE" id="PS50851">
    <property type="entry name" value="CHEW"/>
    <property type="match status" value="3"/>
</dbReference>
<dbReference type="PANTHER" id="PTHR22617">
    <property type="entry name" value="CHEMOTAXIS SENSOR HISTIDINE KINASE-RELATED"/>
    <property type="match status" value="1"/>
</dbReference>
<dbReference type="GO" id="GO:0006935">
    <property type="term" value="P:chemotaxis"/>
    <property type="evidence" value="ECO:0007669"/>
    <property type="project" value="InterPro"/>
</dbReference>
<dbReference type="InterPro" id="IPR036061">
    <property type="entry name" value="CheW-like_dom_sf"/>
</dbReference>
<protein>
    <recommendedName>
        <fullName evidence="1">CheW-like domain-containing protein</fullName>
    </recommendedName>
</protein>
<gene>
    <name evidence="2" type="ORF">RM53_08355</name>
</gene>
<organism evidence="2 3">
    <name type="scientific">Brevundimonas nasdae</name>
    <dbReference type="NCBI Taxonomy" id="172043"/>
    <lineage>
        <taxon>Bacteria</taxon>
        <taxon>Pseudomonadati</taxon>
        <taxon>Pseudomonadota</taxon>
        <taxon>Alphaproteobacteria</taxon>
        <taxon>Caulobacterales</taxon>
        <taxon>Caulobacteraceae</taxon>
        <taxon>Brevundimonas</taxon>
    </lineage>
</organism>
<dbReference type="AlphaFoldDB" id="A0A0B4CB41"/>
<accession>A0A0B4CB41</accession>
<dbReference type="Gene3D" id="2.30.30.40">
    <property type="entry name" value="SH3 Domains"/>
    <property type="match status" value="2"/>
</dbReference>
<dbReference type="Proteomes" id="UP000031166">
    <property type="component" value="Unassembled WGS sequence"/>
</dbReference>
<evidence type="ECO:0000313" key="3">
    <source>
        <dbReference type="Proteomes" id="UP000031166"/>
    </source>
</evidence>
<dbReference type="GO" id="GO:0005829">
    <property type="term" value="C:cytosol"/>
    <property type="evidence" value="ECO:0007669"/>
    <property type="project" value="TreeGrafter"/>
</dbReference>
<dbReference type="EMBL" id="JWSY01000011">
    <property type="protein sequence ID" value="KIC58414.1"/>
    <property type="molecule type" value="Genomic_DNA"/>
</dbReference>
<dbReference type="GO" id="GO:0007165">
    <property type="term" value="P:signal transduction"/>
    <property type="evidence" value="ECO:0007669"/>
    <property type="project" value="InterPro"/>
</dbReference>
<dbReference type="InterPro" id="IPR039315">
    <property type="entry name" value="CheW"/>
</dbReference>
<feature type="domain" description="CheW-like" evidence="1">
    <location>
        <begin position="7"/>
        <end position="156"/>
    </location>
</feature>
<sequence>MTTAGRERAVLTFRAAGQRMAVGAEVVSEVLSAPRLTRVPYAPASLAGLANLRGTVSPVVSVARLLGETPGPESQVIVMDLATPVALAVDGVERLSSRAVQDADGRGALFIDGDDAVRVVDLEARLRDSFATFGRTRTERSAAAEDTTEALAEAARGFVAFELEGQLYGLPLKVVDEVAKPTQPASARLNVDAADLGVTPFRGGLLPLVSLRALLGLRGEAAGEPRIVVARLGEARMGLVVDALHAILRVPESAIDPAPAVLNRGGGEARIEAIARLGEGRRLMTVLSPEGLFDDQKLIHIRAAAAQQETRVTDAVDAVARETLVVFRLGEEDYALPLAAVEEIVRLPETLTRVPRAPAFIEGVLNLRGMVVPVIDQASRFGAEGRATATRRVIITRMEQTRVGFIVDAVSEVIEVAVDRISPAPDLAADERRTFDRVAQIGDRMVLLADPRALLDKAEADLVAAVAGD</sequence>
<proteinExistence type="predicted"/>
<feature type="domain" description="CheW-like" evidence="1">
    <location>
        <begin position="321"/>
        <end position="460"/>
    </location>
</feature>
<name>A0A0B4CB41_9CAUL</name>
<dbReference type="RefSeq" id="WP_039245874.1">
    <property type="nucleotide sequence ID" value="NZ_JWSY01000011.1"/>
</dbReference>
<dbReference type="SUPFAM" id="SSF50341">
    <property type="entry name" value="CheW-like"/>
    <property type="match status" value="3"/>
</dbReference>
<dbReference type="PANTHER" id="PTHR22617:SF23">
    <property type="entry name" value="CHEMOTAXIS PROTEIN CHEW"/>
    <property type="match status" value="1"/>
</dbReference>
<dbReference type="STRING" id="172043.RM53_08355"/>
<dbReference type="Gene3D" id="2.40.50.180">
    <property type="entry name" value="CheA-289, Domain 4"/>
    <property type="match status" value="3"/>
</dbReference>
<reference evidence="2 3" key="1">
    <citation type="submission" date="2014-12" db="EMBL/GenBank/DDBJ databases">
        <title>Genome sequencing of Brevundimonas nasdae TPW30.</title>
        <authorList>
            <person name="Tan P.W."/>
            <person name="Chan K.-G."/>
        </authorList>
    </citation>
    <scope>NUCLEOTIDE SEQUENCE [LARGE SCALE GENOMIC DNA]</scope>
    <source>
        <strain evidence="2 3">TPW30</strain>
    </source>
</reference>